<feature type="transmembrane region" description="Helical" evidence="2">
    <location>
        <begin position="35"/>
        <end position="52"/>
    </location>
</feature>
<proteinExistence type="predicted"/>
<keyword evidence="2" id="KW-1133">Transmembrane helix</keyword>
<feature type="transmembrane region" description="Helical" evidence="2">
    <location>
        <begin position="6"/>
        <end position="23"/>
    </location>
</feature>
<sequence length="157" mass="16150">MLTATVCVALSGAGLAVALLTAWRRRFRRATRIAALALLPIGLYEAGLVTLAGRVGTAVGSWATGLVLKPTVWAGFAVLALAVVLYVSTRFGDAKQVTRAERKAAGASRGGPAVTAGSAPQLGRSKPVAKARAKGAADDELSSEMGDIEEILRKHGI</sequence>
<gene>
    <name evidence="3" type="ORF">NON19_16150</name>
</gene>
<dbReference type="RefSeq" id="WP_255928690.1">
    <property type="nucleotide sequence ID" value="NZ_JANFNH010000016.1"/>
</dbReference>
<feature type="region of interest" description="Disordered" evidence="1">
    <location>
        <begin position="102"/>
        <end position="142"/>
    </location>
</feature>
<evidence type="ECO:0000256" key="2">
    <source>
        <dbReference type="SAM" id="Phobius"/>
    </source>
</evidence>
<evidence type="ECO:0000256" key="1">
    <source>
        <dbReference type="SAM" id="MobiDB-lite"/>
    </source>
</evidence>
<reference evidence="3 4" key="1">
    <citation type="submission" date="2022-06" db="EMBL/GenBank/DDBJ databases">
        <title>Draft genome sequence of type strain Streptomyces rubrisoli DSM 42083.</title>
        <authorList>
            <person name="Duangmal K."/>
            <person name="Klaysubun C."/>
        </authorList>
    </citation>
    <scope>NUCLEOTIDE SEQUENCE [LARGE SCALE GENOMIC DNA]</scope>
    <source>
        <strain evidence="3 4">DSM 42083</strain>
    </source>
</reference>
<protein>
    <recommendedName>
        <fullName evidence="5">Cellulose synthase</fullName>
    </recommendedName>
</protein>
<feature type="transmembrane region" description="Helical" evidence="2">
    <location>
        <begin position="72"/>
        <end position="89"/>
    </location>
</feature>
<evidence type="ECO:0000313" key="4">
    <source>
        <dbReference type="Proteomes" id="UP001206206"/>
    </source>
</evidence>
<name>A0ABT1PDR5_9ACTN</name>
<dbReference type="Proteomes" id="UP001206206">
    <property type="component" value="Unassembled WGS sequence"/>
</dbReference>
<evidence type="ECO:0008006" key="5">
    <source>
        <dbReference type="Google" id="ProtNLM"/>
    </source>
</evidence>
<keyword evidence="2" id="KW-0472">Membrane</keyword>
<evidence type="ECO:0000313" key="3">
    <source>
        <dbReference type="EMBL" id="MCQ4043511.1"/>
    </source>
</evidence>
<organism evidence="3 4">
    <name type="scientific">Streptantibioticus rubrisoli</name>
    <dbReference type="NCBI Taxonomy" id="1387313"/>
    <lineage>
        <taxon>Bacteria</taxon>
        <taxon>Bacillati</taxon>
        <taxon>Actinomycetota</taxon>
        <taxon>Actinomycetes</taxon>
        <taxon>Kitasatosporales</taxon>
        <taxon>Streptomycetaceae</taxon>
        <taxon>Streptantibioticus</taxon>
    </lineage>
</organism>
<accession>A0ABT1PDR5</accession>
<dbReference type="EMBL" id="JANFNH010000016">
    <property type="protein sequence ID" value="MCQ4043511.1"/>
    <property type="molecule type" value="Genomic_DNA"/>
</dbReference>
<keyword evidence="2" id="KW-0812">Transmembrane</keyword>
<comment type="caution">
    <text evidence="3">The sequence shown here is derived from an EMBL/GenBank/DDBJ whole genome shotgun (WGS) entry which is preliminary data.</text>
</comment>
<keyword evidence="4" id="KW-1185">Reference proteome</keyword>